<feature type="transmembrane region" description="Helical" evidence="7">
    <location>
        <begin position="35"/>
        <end position="56"/>
    </location>
</feature>
<dbReference type="Pfam" id="PF00528">
    <property type="entry name" value="BPD_transp_1"/>
    <property type="match status" value="1"/>
</dbReference>
<dbReference type="EMBL" id="JAYMRV010000001">
    <property type="protein sequence ID" value="MEM5419857.1"/>
    <property type="molecule type" value="Genomic_DNA"/>
</dbReference>
<keyword evidence="4 7" id="KW-0812">Transmembrane</keyword>
<evidence type="ECO:0000256" key="5">
    <source>
        <dbReference type="ARBA" id="ARBA00022989"/>
    </source>
</evidence>
<dbReference type="PANTHER" id="PTHR30151">
    <property type="entry name" value="ALKANE SULFONATE ABC TRANSPORTER-RELATED, MEMBRANE SUBUNIT"/>
    <property type="match status" value="1"/>
</dbReference>
<comment type="subcellular location">
    <subcellularLocation>
        <location evidence="1 7">Cell membrane</location>
        <topology evidence="1 7">Multi-pass membrane protein</topology>
    </subcellularLocation>
</comment>
<dbReference type="SUPFAM" id="SSF161098">
    <property type="entry name" value="MetI-like"/>
    <property type="match status" value="1"/>
</dbReference>
<evidence type="ECO:0000256" key="3">
    <source>
        <dbReference type="ARBA" id="ARBA00022475"/>
    </source>
</evidence>
<feature type="transmembrane region" description="Helical" evidence="7">
    <location>
        <begin position="241"/>
        <end position="261"/>
    </location>
</feature>
<feature type="transmembrane region" description="Helical" evidence="7">
    <location>
        <begin position="92"/>
        <end position="114"/>
    </location>
</feature>
<dbReference type="Gene3D" id="1.10.3720.10">
    <property type="entry name" value="MetI-like"/>
    <property type="match status" value="1"/>
</dbReference>
<evidence type="ECO:0000256" key="7">
    <source>
        <dbReference type="RuleBase" id="RU363032"/>
    </source>
</evidence>
<organism evidence="9 10">
    <name type="scientific">Paraburkholderia ferrariae</name>
    <dbReference type="NCBI Taxonomy" id="386056"/>
    <lineage>
        <taxon>Bacteria</taxon>
        <taxon>Pseudomonadati</taxon>
        <taxon>Pseudomonadota</taxon>
        <taxon>Betaproteobacteria</taxon>
        <taxon>Burkholderiales</taxon>
        <taxon>Burkholderiaceae</taxon>
        <taxon>Paraburkholderia</taxon>
    </lineage>
</organism>
<keyword evidence="2 7" id="KW-0813">Transport</keyword>
<keyword evidence="10" id="KW-1185">Reference proteome</keyword>
<sequence length="285" mass="30918">MTQSVVRAAPARDHTTPGGALRAARRFVRGSRRRLAPWLVPLAVLVIWEIAARSGALSTRVLPEPLAVVRAAWSLIESGEMWADVRVSTWRALSGFAIGGGIGLVLGLATGLFKPAETALDSTVQMVRNIPALAMIPLVILWFGIGEEAKVFLVALGVFFPVYVNTFHGIRSVDANLVEMARSYGLKGFALYREVILPGALPSILVGVRFALGLMWVTLIVAETISAQSGIGYMTMNAREFLQTDVVVVGILLYAALGKLADWLAKSLERVALRWHPAYQQENEA</sequence>
<accession>A0ABU9RJ46</accession>
<proteinExistence type="inferred from homology"/>
<dbReference type="PANTHER" id="PTHR30151:SF38">
    <property type="entry name" value="ALIPHATIC SULFONATES TRANSPORT PERMEASE PROTEIN SSUC-RELATED"/>
    <property type="match status" value="1"/>
</dbReference>
<keyword evidence="3" id="KW-1003">Cell membrane</keyword>
<evidence type="ECO:0000259" key="8">
    <source>
        <dbReference type="PROSITE" id="PS50928"/>
    </source>
</evidence>
<dbReference type="RefSeq" id="WP_342945653.1">
    <property type="nucleotide sequence ID" value="NZ_JAYMRV010000001.1"/>
</dbReference>
<keyword evidence="6 7" id="KW-0472">Membrane</keyword>
<comment type="caution">
    <text evidence="9">The sequence shown here is derived from an EMBL/GenBank/DDBJ whole genome shotgun (WGS) entry which is preliminary data.</text>
</comment>
<gene>
    <name evidence="9" type="primary">ssuC</name>
    <name evidence="9" type="ORF">VSR73_02065</name>
</gene>
<dbReference type="NCBIfam" id="NF008470">
    <property type="entry name" value="PRK11365.1"/>
    <property type="match status" value="1"/>
</dbReference>
<evidence type="ECO:0000313" key="10">
    <source>
        <dbReference type="Proteomes" id="UP001489897"/>
    </source>
</evidence>
<dbReference type="CDD" id="cd06261">
    <property type="entry name" value="TM_PBP2"/>
    <property type="match status" value="1"/>
</dbReference>
<protein>
    <submittedName>
        <fullName evidence="9">Aliphatic sulfonate ABC transporter permease SsuC</fullName>
    </submittedName>
</protein>
<keyword evidence="5 7" id="KW-1133">Transmembrane helix</keyword>
<dbReference type="Proteomes" id="UP001489897">
    <property type="component" value="Unassembled WGS sequence"/>
</dbReference>
<feature type="domain" description="ABC transmembrane type-1" evidence="8">
    <location>
        <begin position="85"/>
        <end position="265"/>
    </location>
</feature>
<feature type="transmembrane region" description="Helical" evidence="7">
    <location>
        <begin position="191"/>
        <end position="221"/>
    </location>
</feature>
<evidence type="ECO:0000313" key="9">
    <source>
        <dbReference type="EMBL" id="MEM5419857.1"/>
    </source>
</evidence>
<dbReference type="InterPro" id="IPR000515">
    <property type="entry name" value="MetI-like"/>
</dbReference>
<name>A0ABU9RJ46_9BURK</name>
<reference evidence="9 10" key="1">
    <citation type="submission" date="2024-01" db="EMBL/GenBank/DDBJ databases">
        <title>The diversity of rhizobia nodulating Mimosa spp. in eleven states of Brazil covering several biomes is determined by host plant, location, and edaphic factors.</title>
        <authorList>
            <person name="Rouws L."/>
            <person name="Barauna A."/>
            <person name="Beukes C."/>
            <person name="De Faria S.M."/>
            <person name="Gross E."/>
            <person name="Dos Reis Junior F.B."/>
            <person name="Simon M."/>
            <person name="Maluk M."/>
            <person name="Odee D.W."/>
            <person name="Kenicer G."/>
            <person name="Young J.P.W."/>
            <person name="Reis V.M."/>
            <person name="Zilli J."/>
            <person name="James E.K."/>
        </authorList>
    </citation>
    <scope>NUCLEOTIDE SEQUENCE [LARGE SCALE GENOMIC DNA]</scope>
    <source>
        <strain evidence="9 10">JPY167</strain>
    </source>
</reference>
<evidence type="ECO:0000256" key="2">
    <source>
        <dbReference type="ARBA" id="ARBA00022448"/>
    </source>
</evidence>
<comment type="similarity">
    <text evidence="7">Belongs to the binding-protein-dependent transport system permease family.</text>
</comment>
<evidence type="ECO:0000256" key="6">
    <source>
        <dbReference type="ARBA" id="ARBA00023136"/>
    </source>
</evidence>
<feature type="transmembrane region" description="Helical" evidence="7">
    <location>
        <begin position="126"/>
        <end position="145"/>
    </location>
</feature>
<feature type="transmembrane region" description="Helical" evidence="7">
    <location>
        <begin position="151"/>
        <end position="170"/>
    </location>
</feature>
<evidence type="ECO:0000256" key="4">
    <source>
        <dbReference type="ARBA" id="ARBA00022692"/>
    </source>
</evidence>
<evidence type="ECO:0000256" key="1">
    <source>
        <dbReference type="ARBA" id="ARBA00004651"/>
    </source>
</evidence>
<dbReference type="InterPro" id="IPR035906">
    <property type="entry name" value="MetI-like_sf"/>
</dbReference>
<dbReference type="PROSITE" id="PS50928">
    <property type="entry name" value="ABC_TM1"/>
    <property type="match status" value="1"/>
</dbReference>